<reference evidence="2 3" key="1">
    <citation type="journal article" date="2017" name="Elife">
        <title>Extensive horizontal gene transfer in cheese-associated bacteria.</title>
        <authorList>
            <person name="Bonham K.S."/>
            <person name="Wolfe B.E."/>
            <person name="Dutton R.J."/>
        </authorList>
    </citation>
    <scope>NUCLEOTIDE SEQUENCE [LARGE SCALE GENOMIC DNA]</scope>
    <source>
        <strain evidence="2 3">947_7</strain>
    </source>
</reference>
<sequence length="76" mass="8096">MRPRGDIIAQQHLYAPASPFLASVPSDGVVACKFTKGRDRTVDDILLGIPRIAEGVDIADRPRSEQGAADQPSALP</sequence>
<proteinExistence type="predicted"/>
<dbReference type="EMBL" id="NRGP01000021">
    <property type="protein sequence ID" value="PCC45613.1"/>
    <property type="molecule type" value="Genomic_DNA"/>
</dbReference>
<name>A0A2A3Z299_BREAU</name>
<evidence type="ECO:0000313" key="3">
    <source>
        <dbReference type="Proteomes" id="UP000217564"/>
    </source>
</evidence>
<organism evidence="2 3">
    <name type="scientific">Brevibacterium aurantiacum</name>
    <dbReference type="NCBI Taxonomy" id="273384"/>
    <lineage>
        <taxon>Bacteria</taxon>
        <taxon>Bacillati</taxon>
        <taxon>Actinomycetota</taxon>
        <taxon>Actinomycetes</taxon>
        <taxon>Micrococcales</taxon>
        <taxon>Brevibacteriaceae</taxon>
        <taxon>Brevibacterium</taxon>
    </lineage>
</organism>
<comment type="caution">
    <text evidence="2">The sequence shown here is derived from an EMBL/GenBank/DDBJ whole genome shotgun (WGS) entry which is preliminary data.</text>
</comment>
<evidence type="ECO:0000256" key="1">
    <source>
        <dbReference type="SAM" id="MobiDB-lite"/>
    </source>
</evidence>
<dbReference type="Proteomes" id="UP000217564">
    <property type="component" value="Unassembled WGS sequence"/>
</dbReference>
<protein>
    <submittedName>
        <fullName evidence="2">Uncharacterized protein</fullName>
    </submittedName>
</protein>
<evidence type="ECO:0000313" key="2">
    <source>
        <dbReference type="EMBL" id="PCC45613.1"/>
    </source>
</evidence>
<gene>
    <name evidence="2" type="ORF">CIK64_14500</name>
</gene>
<accession>A0A2A3Z299</accession>
<feature type="region of interest" description="Disordered" evidence="1">
    <location>
        <begin position="57"/>
        <end position="76"/>
    </location>
</feature>
<dbReference type="AlphaFoldDB" id="A0A2A3Z299"/>